<organism evidence="1 2">
    <name type="scientific">Hymenobacter gummosus</name>
    <dbReference type="NCBI Taxonomy" id="1776032"/>
    <lineage>
        <taxon>Bacteria</taxon>
        <taxon>Pseudomonadati</taxon>
        <taxon>Bacteroidota</taxon>
        <taxon>Cytophagia</taxon>
        <taxon>Cytophagales</taxon>
        <taxon>Hymenobacteraceae</taxon>
        <taxon>Hymenobacter</taxon>
    </lineage>
</organism>
<dbReference type="AlphaFoldDB" id="A0A431U6V9"/>
<sequence>MPQAPVLSDIQLVGGYFLECAILNDADDPIVALAADEQRFQIHNKVVPGFDLADEKVRIELLVECQAQNANGELLPVRGRFRLYLTFFVQDLTRYLEEKAGEQVPSQQLILTLISVGYSTARGLIAGKTRDTVLQGFVLPLLDVRDLIKPTTPDAAP</sequence>
<protein>
    <submittedName>
        <fullName evidence="1">Uncharacterized protein</fullName>
    </submittedName>
</protein>
<proteinExistence type="predicted"/>
<dbReference type="Proteomes" id="UP000282184">
    <property type="component" value="Unassembled WGS sequence"/>
</dbReference>
<name>A0A431U6V9_9BACT</name>
<keyword evidence="2" id="KW-1185">Reference proteome</keyword>
<dbReference type="EMBL" id="RXOF01000002">
    <property type="protein sequence ID" value="RTQ52376.1"/>
    <property type="molecule type" value="Genomic_DNA"/>
</dbReference>
<reference evidence="1 2" key="1">
    <citation type="submission" date="2018-12" db="EMBL/GenBank/DDBJ databases">
        <title>Hymenobacter gummosus sp. nov., isolated from a spring.</title>
        <authorList>
            <person name="Nie L."/>
        </authorList>
    </citation>
    <scope>NUCLEOTIDE SEQUENCE [LARGE SCALE GENOMIC DNA]</scope>
    <source>
        <strain evidence="1 2">KCTC 52166</strain>
    </source>
</reference>
<dbReference type="RefSeq" id="WP_126692031.1">
    <property type="nucleotide sequence ID" value="NZ_RXOF01000002.1"/>
</dbReference>
<comment type="caution">
    <text evidence="1">The sequence shown here is derived from an EMBL/GenBank/DDBJ whole genome shotgun (WGS) entry which is preliminary data.</text>
</comment>
<evidence type="ECO:0000313" key="2">
    <source>
        <dbReference type="Proteomes" id="UP000282184"/>
    </source>
</evidence>
<accession>A0A431U6V9</accession>
<gene>
    <name evidence="1" type="ORF">EJV47_05010</name>
</gene>
<dbReference type="OrthoDB" id="1349564at2"/>
<evidence type="ECO:0000313" key="1">
    <source>
        <dbReference type="EMBL" id="RTQ52376.1"/>
    </source>
</evidence>